<dbReference type="KEGG" id="paca:ID47_04990"/>
<sequence>MHSILLTTISQQMRQNPDEKVWQTAILKEGGLWIFGDFLFQEYSRYGHNLTTELAGHMASIASDVLSLYESAKNGDWGKTKKESLKFLKRNTPGHNLFYLEPTLALVGGK</sequence>
<organism evidence="1 2">
    <name type="scientific">Candidatus Odyssella acanthamoebae</name>
    <dbReference type="NCBI Taxonomy" id="91604"/>
    <lineage>
        <taxon>Bacteria</taxon>
        <taxon>Pseudomonadati</taxon>
        <taxon>Pseudomonadota</taxon>
        <taxon>Alphaproteobacteria</taxon>
        <taxon>Holosporales</taxon>
        <taxon>Candidatus Paracaedibacteraceae</taxon>
        <taxon>Candidatus Odyssella</taxon>
    </lineage>
</organism>
<dbReference type="EMBL" id="CP008941">
    <property type="protein sequence ID" value="AIK96238.1"/>
    <property type="molecule type" value="Genomic_DNA"/>
</dbReference>
<keyword evidence="2" id="KW-1185">Reference proteome</keyword>
<dbReference type="Proteomes" id="UP000028926">
    <property type="component" value="Chromosome"/>
</dbReference>
<dbReference type="RefSeq" id="WP_038464444.1">
    <property type="nucleotide sequence ID" value="NZ_CP008941.1"/>
</dbReference>
<gene>
    <name evidence="1" type="ORF">ID47_04990</name>
</gene>
<name>A0A077AX89_9PROT</name>
<evidence type="ECO:0000313" key="2">
    <source>
        <dbReference type="Proteomes" id="UP000028926"/>
    </source>
</evidence>
<dbReference type="OrthoDB" id="6576970at2"/>
<proteinExistence type="predicted"/>
<evidence type="ECO:0000313" key="1">
    <source>
        <dbReference type="EMBL" id="AIK96238.1"/>
    </source>
</evidence>
<dbReference type="HOGENOM" id="CLU_2166411_0_0_5"/>
<accession>A0A077AX89</accession>
<dbReference type="AlphaFoldDB" id="A0A077AX89"/>
<reference evidence="1 2" key="1">
    <citation type="submission" date="2014-07" db="EMBL/GenBank/DDBJ databases">
        <title>Comparative genomic insights into amoeba endosymbionts belonging to the families of Holosporaceae and Candidatus Midichloriaceae within Rickettsiales.</title>
        <authorList>
            <person name="Wang Z."/>
            <person name="Wu M."/>
        </authorList>
    </citation>
    <scope>NUCLEOTIDE SEQUENCE [LARGE SCALE GENOMIC DNA]</scope>
    <source>
        <strain evidence="1">PRA3</strain>
    </source>
</reference>
<protein>
    <submittedName>
        <fullName evidence="1">Uncharacterized protein</fullName>
    </submittedName>
</protein>